<dbReference type="Pfam" id="PF00155">
    <property type="entry name" value="Aminotran_1_2"/>
    <property type="match status" value="1"/>
</dbReference>
<protein>
    <submittedName>
        <fullName evidence="5">Aminotransferase class I/II-fold pyridoxal phosphate-dependent enzyme</fullName>
    </submittedName>
</protein>
<dbReference type="AlphaFoldDB" id="A0A7T2GI21"/>
<evidence type="ECO:0000259" key="4">
    <source>
        <dbReference type="Pfam" id="PF00155"/>
    </source>
</evidence>
<evidence type="ECO:0000256" key="1">
    <source>
        <dbReference type="ARBA" id="ARBA00001933"/>
    </source>
</evidence>
<dbReference type="GO" id="GO:0030170">
    <property type="term" value="F:pyridoxal phosphate binding"/>
    <property type="evidence" value="ECO:0007669"/>
    <property type="project" value="InterPro"/>
</dbReference>
<keyword evidence="2 5" id="KW-0808">Transferase</keyword>
<dbReference type="InterPro" id="IPR015422">
    <property type="entry name" value="PyrdxlP-dep_Trfase_small"/>
</dbReference>
<comment type="cofactor">
    <cofactor evidence="1">
        <name>pyridoxal 5'-phosphate</name>
        <dbReference type="ChEBI" id="CHEBI:597326"/>
    </cofactor>
</comment>
<dbReference type="Gene3D" id="3.40.640.10">
    <property type="entry name" value="Type I PLP-dependent aspartate aminotransferase-like (Major domain)"/>
    <property type="match status" value="1"/>
</dbReference>
<dbReference type="EMBL" id="CP065592">
    <property type="protein sequence ID" value="QPQ54244.1"/>
    <property type="molecule type" value="Genomic_DNA"/>
</dbReference>
<dbReference type="KEGG" id="sflv:IC614_07680"/>
<keyword evidence="6" id="KW-1185">Reference proteome</keyword>
<keyword evidence="5" id="KW-0032">Aminotransferase</keyword>
<sequence>MGHFGNIKKMIDVGMASWTEAAQHGLAHVKTARSIGNRLETPGGHQFINMVSCSYLGLNRHPKLIEGAIRAIREEGMMSTSISRTRVAPAMADEVEALMSEVFGAEAVLAISCAAASAGVLPILASGHMTDGVKPFMIFDKNCHFSMNALKAACGDETQVVTGAHNDVGFIEEMCKTHPVVAYVADGAYSMGGAAPVKELLALQEKYGLFLYLDDSHSISAVGKRGVGLARSQMDTLSKRTIIVASLGKAFGATGGVILLGDPEHRKLLEYFGGPLGWSQMVNAAGLGAIRASAEIHLTDELDTLQARLGSIMRYFDTIIPTENAGNGLPVRVIPLGEPSRAIEVSAKVFERGFYTSAVFFPIVAQGKAGLRVMGRADLDESDLENLCSAISEFVAA</sequence>
<dbReference type="InterPro" id="IPR015424">
    <property type="entry name" value="PyrdxlP-dep_Trfase"/>
</dbReference>
<dbReference type="NCBIfam" id="NF005697">
    <property type="entry name" value="PRK07505.1"/>
    <property type="match status" value="1"/>
</dbReference>
<dbReference type="InterPro" id="IPR050087">
    <property type="entry name" value="AON_synthase_class-II"/>
</dbReference>
<reference evidence="5 6" key="1">
    <citation type="submission" date="2020-11" db="EMBL/GenBank/DDBJ databases">
        <title>Genome seq and assembly of Sphingosinicella sp.</title>
        <authorList>
            <person name="Chhetri G."/>
        </authorList>
    </citation>
    <scope>NUCLEOTIDE SEQUENCE [LARGE SCALE GENOMIC DNA]</scope>
    <source>
        <strain evidence="5 6">UDD2</strain>
    </source>
</reference>
<proteinExistence type="predicted"/>
<accession>A0A7T2GI21</accession>
<dbReference type="GO" id="GO:0008483">
    <property type="term" value="F:transaminase activity"/>
    <property type="evidence" value="ECO:0007669"/>
    <property type="project" value="UniProtKB-KW"/>
</dbReference>
<dbReference type="Proteomes" id="UP000594873">
    <property type="component" value="Chromosome"/>
</dbReference>
<evidence type="ECO:0000313" key="5">
    <source>
        <dbReference type="EMBL" id="QPQ54244.1"/>
    </source>
</evidence>
<feature type="domain" description="Aminotransferase class I/classII large" evidence="4">
    <location>
        <begin position="47"/>
        <end position="391"/>
    </location>
</feature>
<dbReference type="InterPro" id="IPR015421">
    <property type="entry name" value="PyrdxlP-dep_Trfase_major"/>
</dbReference>
<dbReference type="PANTHER" id="PTHR13693">
    <property type="entry name" value="CLASS II AMINOTRANSFERASE/8-AMINO-7-OXONONANOATE SYNTHASE"/>
    <property type="match status" value="1"/>
</dbReference>
<gene>
    <name evidence="5" type="ORF">IC614_07680</name>
</gene>
<dbReference type="InterPro" id="IPR004839">
    <property type="entry name" value="Aminotransferase_I/II_large"/>
</dbReference>
<dbReference type="GO" id="GO:0008710">
    <property type="term" value="F:8-amino-7-oxononanoate synthase activity"/>
    <property type="evidence" value="ECO:0007669"/>
    <property type="project" value="TreeGrafter"/>
</dbReference>
<evidence type="ECO:0000256" key="3">
    <source>
        <dbReference type="ARBA" id="ARBA00022898"/>
    </source>
</evidence>
<dbReference type="Gene3D" id="3.90.1150.10">
    <property type="entry name" value="Aspartate Aminotransferase, domain 1"/>
    <property type="match status" value="1"/>
</dbReference>
<dbReference type="GO" id="GO:0009102">
    <property type="term" value="P:biotin biosynthetic process"/>
    <property type="evidence" value="ECO:0007669"/>
    <property type="project" value="TreeGrafter"/>
</dbReference>
<dbReference type="PANTHER" id="PTHR13693:SF100">
    <property type="entry name" value="8-AMINO-7-OXONONANOATE SYNTHASE"/>
    <property type="match status" value="1"/>
</dbReference>
<evidence type="ECO:0000313" key="6">
    <source>
        <dbReference type="Proteomes" id="UP000594873"/>
    </source>
</evidence>
<name>A0A7T2GI21_9SPHN</name>
<dbReference type="SUPFAM" id="SSF53383">
    <property type="entry name" value="PLP-dependent transferases"/>
    <property type="match status" value="1"/>
</dbReference>
<dbReference type="RefSeq" id="WP_200970771.1">
    <property type="nucleotide sequence ID" value="NZ_CP065592.1"/>
</dbReference>
<organism evidence="5 6">
    <name type="scientific">Allosphingosinicella flava</name>
    <dbReference type="NCBI Taxonomy" id="2771430"/>
    <lineage>
        <taxon>Bacteria</taxon>
        <taxon>Pseudomonadati</taxon>
        <taxon>Pseudomonadota</taxon>
        <taxon>Alphaproteobacteria</taxon>
        <taxon>Sphingomonadales</taxon>
        <taxon>Sphingomonadaceae</taxon>
        <taxon>Allosphingosinicella</taxon>
    </lineage>
</organism>
<keyword evidence="3" id="KW-0663">Pyridoxal phosphate</keyword>
<evidence type="ECO:0000256" key="2">
    <source>
        <dbReference type="ARBA" id="ARBA00022679"/>
    </source>
</evidence>